<dbReference type="GO" id="GO:0005737">
    <property type="term" value="C:cytoplasm"/>
    <property type="evidence" value="ECO:0007669"/>
    <property type="project" value="TreeGrafter"/>
</dbReference>
<dbReference type="Gene3D" id="3.90.180.10">
    <property type="entry name" value="Medium-chain alcohol dehydrogenases, catalytic domain"/>
    <property type="match status" value="1"/>
</dbReference>
<comment type="similarity">
    <text evidence="2 7">Belongs to the zinc-containing alcohol dehydrogenase family.</text>
</comment>
<dbReference type="InterPro" id="IPR013149">
    <property type="entry name" value="ADH-like_C"/>
</dbReference>
<comment type="caution">
    <text evidence="9">The sequence shown here is derived from an EMBL/GenBank/DDBJ whole genome shotgun (WGS) entry which is preliminary data.</text>
</comment>
<evidence type="ECO:0000313" key="9">
    <source>
        <dbReference type="EMBL" id="KAK0389779.1"/>
    </source>
</evidence>
<dbReference type="InterPro" id="IPR011032">
    <property type="entry name" value="GroES-like_sf"/>
</dbReference>
<protein>
    <recommendedName>
        <fullName evidence="8">Enoyl reductase (ER) domain-containing protein</fullName>
    </recommendedName>
</protein>
<proteinExistence type="inferred from homology"/>
<comment type="cofactor">
    <cofactor evidence="1 7">
        <name>Zn(2+)</name>
        <dbReference type="ChEBI" id="CHEBI:29105"/>
    </cofactor>
</comment>
<keyword evidence="3 7" id="KW-0479">Metal-binding</keyword>
<evidence type="ECO:0000256" key="3">
    <source>
        <dbReference type="ARBA" id="ARBA00022723"/>
    </source>
</evidence>
<dbReference type="Proteomes" id="UP001175261">
    <property type="component" value="Unassembled WGS sequence"/>
</dbReference>
<dbReference type="InterPro" id="IPR013154">
    <property type="entry name" value="ADH-like_N"/>
</dbReference>
<dbReference type="InterPro" id="IPR020843">
    <property type="entry name" value="ER"/>
</dbReference>
<evidence type="ECO:0000256" key="1">
    <source>
        <dbReference type="ARBA" id="ARBA00001947"/>
    </source>
</evidence>
<dbReference type="Pfam" id="PF00107">
    <property type="entry name" value="ADH_zinc_N"/>
    <property type="match status" value="1"/>
</dbReference>
<dbReference type="PANTHER" id="PTHR42940:SF5">
    <property type="entry name" value="ALCOHOL DEHYDROGENASE 2"/>
    <property type="match status" value="1"/>
</dbReference>
<evidence type="ECO:0000259" key="8">
    <source>
        <dbReference type="SMART" id="SM00829"/>
    </source>
</evidence>
<evidence type="ECO:0000256" key="7">
    <source>
        <dbReference type="RuleBase" id="RU361277"/>
    </source>
</evidence>
<organism evidence="9 10">
    <name type="scientific">Sarocladium strictum</name>
    <name type="common">Black bundle disease fungus</name>
    <name type="synonym">Acremonium strictum</name>
    <dbReference type="NCBI Taxonomy" id="5046"/>
    <lineage>
        <taxon>Eukaryota</taxon>
        <taxon>Fungi</taxon>
        <taxon>Dikarya</taxon>
        <taxon>Ascomycota</taxon>
        <taxon>Pezizomycotina</taxon>
        <taxon>Sordariomycetes</taxon>
        <taxon>Hypocreomycetidae</taxon>
        <taxon>Hypocreales</taxon>
        <taxon>Sarocladiaceae</taxon>
        <taxon>Sarocladium</taxon>
    </lineage>
</organism>
<keyword evidence="5" id="KW-0560">Oxidoreductase</keyword>
<keyword evidence="10" id="KW-1185">Reference proteome</keyword>
<dbReference type="FunFam" id="3.40.50.720:FF:000039">
    <property type="entry name" value="Alcohol dehydrogenase AdhP"/>
    <property type="match status" value="1"/>
</dbReference>
<dbReference type="InterPro" id="IPR002328">
    <property type="entry name" value="ADH_Zn_CS"/>
</dbReference>
<reference evidence="9" key="1">
    <citation type="submission" date="2022-10" db="EMBL/GenBank/DDBJ databases">
        <title>Determination and structural analysis of whole genome sequence of Sarocladium strictum F4-1.</title>
        <authorList>
            <person name="Hu L."/>
            <person name="Jiang Y."/>
        </authorList>
    </citation>
    <scope>NUCLEOTIDE SEQUENCE</scope>
    <source>
        <strain evidence="9">F4-1</strain>
    </source>
</reference>
<gene>
    <name evidence="9" type="ORF">NLU13_3352</name>
</gene>
<sequence length="354" mass="37493">MAEVQVNKTIVYADPGNSLRTEIVETTIPEPGPGEILIRLSYSGVCHTDVGFCLNQFDAVPALTPKGQIGGHEGIGFVLKQGQGVSYPSIGSTVGISYAADACLSCDNCLQGGETTCSQTKISGYFTAGTFQQYIVSPARYVFPIPQGLEPSAAAPLMCGGLSVYTALKRAALRPGAWVLVCGGGGGLGHLGIQYAKALNGRVVALDGGSKRQLCLDMGADAFFDFAAYEDPQKLTDEIKRTTGGGASVVLMCTSSSRAYSQAMSWLGFRGTLACLGIPKEDLLVPRVIDMVTNELRIIATKTGNRLEAQECLQIAAQGKIKVQVQVRRPDELTDVFNELEMGQIQGRAVIDLA</sequence>
<dbReference type="EMBL" id="JAPDFR010000002">
    <property type="protein sequence ID" value="KAK0389779.1"/>
    <property type="molecule type" value="Genomic_DNA"/>
</dbReference>
<dbReference type="CDD" id="cd08297">
    <property type="entry name" value="CAD3"/>
    <property type="match status" value="1"/>
</dbReference>
<keyword evidence="4 7" id="KW-0862">Zinc</keyword>
<dbReference type="GO" id="GO:0004022">
    <property type="term" value="F:alcohol dehydrogenase (NAD+) activity"/>
    <property type="evidence" value="ECO:0007669"/>
    <property type="project" value="TreeGrafter"/>
</dbReference>
<dbReference type="PROSITE" id="PS00059">
    <property type="entry name" value="ADH_ZINC"/>
    <property type="match status" value="1"/>
</dbReference>
<feature type="domain" description="Enoyl reductase (ER)" evidence="8">
    <location>
        <begin position="16"/>
        <end position="351"/>
    </location>
</feature>
<dbReference type="SUPFAM" id="SSF51735">
    <property type="entry name" value="NAD(P)-binding Rossmann-fold domains"/>
    <property type="match status" value="1"/>
</dbReference>
<dbReference type="AlphaFoldDB" id="A0AA39LAC8"/>
<dbReference type="Gene3D" id="3.40.50.720">
    <property type="entry name" value="NAD(P)-binding Rossmann-like Domain"/>
    <property type="match status" value="1"/>
</dbReference>
<evidence type="ECO:0000256" key="5">
    <source>
        <dbReference type="ARBA" id="ARBA00023002"/>
    </source>
</evidence>
<dbReference type="SMART" id="SM00829">
    <property type="entry name" value="PKS_ER"/>
    <property type="match status" value="1"/>
</dbReference>
<dbReference type="SUPFAM" id="SSF50129">
    <property type="entry name" value="GroES-like"/>
    <property type="match status" value="1"/>
</dbReference>
<dbReference type="GO" id="GO:0008270">
    <property type="term" value="F:zinc ion binding"/>
    <property type="evidence" value="ECO:0007669"/>
    <property type="project" value="InterPro"/>
</dbReference>
<accession>A0AA39LAC8</accession>
<evidence type="ECO:0000256" key="6">
    <source>
        <dbReference type="ARBA" id="ARBA00023027"/>
    </source>
</evidence>
<evidence type="ECO:0000256" key="4">
    <source>
        <dbReference type="ARBA" id="ARBA00022833"/>
    </source>
</evidence>
<dbReference type="InterPro" id="IPR036291">
    <property type="entry name" value="NAD(P)-bd_dom_sf"/>
</dbReference>
<dbReference type="PANTHER" id="PTHR42940">
    <property type="entry name" value="ALCOHOL DEHYDROGENASE 1-RELATED"/>
    <property type="match status" value="1"/>
</dbReference>
<keyword evidence="6" id="KW-0520">NAD</keyword>
<evidence type="ECO:0000313" key="10">
    <source>
        <dbReference type="Proteomes" id="UP001175261"/>
    </source>
</evidence>
<evidence type="ECO:0000256" key="2">
    <source>
        <dbReference type="ARBA" id="ARBA00008072"/>
    </source>
</evidence>
<dbReference type="Pfam" id="PF08240">
    <property type="entry name" value="ADH_N"/>
    <property type="match status" value="1"/>
</dbReference>
<name>A0AA39LAC8_SARSR</name>